<proteinExistence type="predicted"/>
<dbReference type="EMBL" id="MU003494">
    <property type="protein sequence ID" value="KAF2476238.1"/>
    <property type="molecule type" value="Genomic_DNA"/>
</dbReference>
<reference evidence="1" key="1">
    <citation type="journal article" date="2020" name="Stud. Mycol.">
        <title>101 Dothideomycetes genomes: a test case for predicting lifestyles and emergence of pathogens.</title>
        <authorList>
            <person name="Haridas S."/>
            <person name="Albert R."/>
            <person name="Binder M."/>
            <person name="Bloem J."/>
            <person name="Labutti K."/>
            <person name="Salamov A."/>
            <person name="Andreopoulos B."/>
            <person name="Baker S."/>
            <person name="Barry K."/>
            <person name="Bills G."/>
            <person name="Bluhm B."/>
            <person name="Cannon C."/>
            <person name="Castanera R."/>
            <person name="Culley D."/>
            <person name="Daum C."/>
            <person name="Ezra D."/>
            <person name="Gonzalez J."/>
            <person name="Henrissat B."/>
            <person name="Kuo A."/>
            <person name="Liang C."/>
            <person name="Lipzen A."/>
            <person name="Lutzoni F."/>
            <person name="Magnuson J."/>
            <person name="Mondo S."/>
            <person name="Nolan M."/>
            <person name="Ohm R."/>
            <person name="Pangilinan J."/>
            <person name="Park H.-J."/>
            <person name="Ramirez L."/>
            <person name="Alfaro M."/>
            <person name="Sun H."/>
            <person name="Tritt A."/>
            <person name="Yoshinaga Y."/>
            <person name="Zwiers L.-H."/>
            <person name="Turgeon B."/>
            <person name="Goodwin S."/>
            <person name="Spatafora J."/>
            <person name="Crous P."/>
            <person name="Grigoriev I."/>
        </authorList>
    </citation>
    <scope>NUCLEOTIDE SEQUENCE</scope>
    <source>
        <strain evidence="1">ATCC 200398</strain>
    </source>
</reference>
<protein>
    <submittedName>
        <fullName evidence="1">Uncharacterized protein</fullName>
    </submittedName>
</protein>
<keyword evidence="2" id="KW-1185">Reference proteome</keyword>
<organism evidence="1 2">
    <name type="scientific">Lindgomyces ingoldianus</name>
    <dbReference type="NCBI Taxonomy" id="673940"/>
    <lineage>
        <taxon>Eukaryota</taxon>
        <taxon>Fungi</taxon>
        <taxon>Dikarya</taxon>
        <taxon>Ascomycota</taxon>
        <taxon>Pezizomycotina</taxon>
        <taxon>Dothideomycetes</taxon>
        <taxon>Pleosporomycetidae</taxon>
        <taxon>Pleosporales</taxon>
        <taxon>Lindgomycetaceae</taxon>
        <taxon>Lindgomyces</taxon>
    </lineage>
</organism>
<dbReference type="Proteomes" id="UP000799755">
    <property type="component" value="Unassembled WGS sequence"/>
</dbReference>
<evidence type="ECO:0000313" key="1">
    <source>
        <dbReference type="EMBL" id="KAF2476238.1"/>
    </source>
</evidence>
<gene>
    <name evidence="1" type="ORF">BDR25DRAFT_375052</name>
</gene>
<accession>A0ACB6RA90</accession>
<sequence length="220" mass="24944">MSNDFYLFANCNFVPDRYGDWQVAYDELAQYVESSELTTKSYYFGIPMDYAHDFSKTTSMFAFEVYGSRDDLYKTHLSSPAMSKFLSQIPAASTTGLDLNHYRLIAGFLDSSHSRAECEIMQDVRIVCIENSARTAVLSSLYKLITGVETSEQVNGGKGGVLTYMGFASLDDDLGVRLFGRWRTRGEFESFIRRGDVGRFWEENKGNVRSMEQRGYVPNG</sequence>
<name>A0ACB6RA90_9PLEO</name>
<evidence type="ECO:0000313" key="2">
    <source>
        <dbReference type="Proteomes" id="UP000799755"/>
    </source>
</evidence>
<comment type="caution">
    <text evidence="1">The sequence shown here is derived from an EMBL/GenBank/DDBJ whole genome shotgun (WGS) entry which is preliminary data.</text>
</comment>